<protein>
    <recommendedName>
        <fullName evidence="1">non-specific serine/threonine protein kinase</fullName>
        <ecNumber evidence="1">2.7.11.1</ecNumber>
    </recommendedName>
</protein>
<dbReference type="AlphaFoldDB" id="Q114T9"/>
<keyword evidence="4" id="KW-0547">Nucleotide-binding</keyword>
<dbReference type="CDD" id="cd16383">
    <property type="entry name" value="GUN4"/>
    <property type="match status" value="1"/>
</dbReference>
<dbReference type="CDD" id="cd14014">
    <property type="entry name" value="STKc_PknB_like"/>
    <property type="match status" value="1"/>
</dbReference>
<keyword evidence="2 10" id="KW-0723">Serine/threonine-protein kinase</keyword>
<dbReference type="Pfam" id="PF05419">
    <property type="entry name" value="GUN4"/>
    <property type="match status" value="1"/>
</dbReference>
<evidence type="ECO:0000256" key="8">
    <source>
        <dbReference type="ARBA" id="ARBA00048679"/>
    </source>
</evidence>
<evidence type="ECO:0000256" key="7">
    <source>
        <dbReference type="ARBA" id="ARBA00047899"/>
    </source>
</evidence>
<dbReference type="SUPFAM" id="SSF56112">
    <property type="entry name" value="Protein kinase-like (PK-like)"/>
    <property type="match status" value="1"/>
</dbReference>
<dbReference type="eggNOG" id="COG0515">
    <property type="taxonomic scope" value="Bacteria"/>
</dbReference>
<keyword evidence="6" id="KW-0067">ATP-binding</keyword>
<evidence type="ECO:0000256" key="1">
    <source>
        <dbReference type="ARBA" id="ARBA00012513"/>
    </source>
</evidence>
<dbReference type="STRING" id="203124.Tery_1722"/>
<dbReference type="InterPro" id="IPR037215">
    <property type="entry name" value="GUN4-like_sf"/>
</dbReference>
<dbReference type="Gene3D" id="1.10.510.10">
    <property type="entry name" value="Transferase(Phosphotransferase) domain 1"/>
    <property type="match status" value="1"/>
</dbReference>
<dbReference type="EC" id="2.7.11.1" evidence="1"/>
<evidence type="ECO:0000256" key="3">
    <source>
        <dbReference type="ARBA" id="ARBA00022679"/>
    </source>
</evidence>
<evidence type="ECO:0000256" key="2">
    <source>
        <dbReference type="ARBA" id="ARBA00022527"/>
    </source>
</evidence>
<evidence type="ECO:0000256" key="5">
    <source>
        <dbReference type="ARBA" id="ARBA00022777"/>
    </source>
</evidence>
<evidence type="ECO:0000259" key="9">
    <source>
        <dbReference type="PROSITE" id="PS50011"/>
    </source>
</evidence>
<dbReference type="InterPro" id="IPR008629">
    <property type="entry name" value="GUN4-like"/>
</dbReference>
<proteinExistence type="predicted"/>
<dbReference type="SUPFAM" id="SSF140869">
    <property type="entry name" value="GUN4-like"/>
    <property type="match status" value="1"/>
</dbReference>
<name>Q114T9_TRIEI</name>
<keyword evidence="3" id="KW-0808">Transferase</keyword>
<dbReference type="KEGG" id="ter:Tery_1722"/>
<dbReference type="GO" id="GO:0004674">
    <property type="term" value="F:protein serine/threonine kinase activity"/>
    <property type="evidence" value="ECO:0007669"/>
    <property type="project" value="UniProtKB-KW"/>
</dbReference>
<dbReference type="EMBL" id="CP000393">
    <property type="protein sequence ID" value="ABG50985.1"/>
    <property type="molecule type" value="Genomic_DNA"/>
</dbReference>
<dbReference type="NCBIfam" id="NF045510">
    <property type="entry name" value="4Cys_prefix_kin"/>
    <property type="match status" value="1"/>
</dbReference>
<evidence type="ECO:0000256" key="4">
    <source>
        <dbReference type="ARBA" id="ARBA00022741"/>
    </source>
</evidence>
<dbReference type="Pfam" id="PF00069">
    <property type="entry name" value="Pkinase"/>
    <property type="match status" value="1"/>
</dbReference>
<evidence type="ECO:0000313" key="10">
    <source>
        <dbReference type="EMBL" id="ABG50985.1"/>
    </source>
</evidence>
<gene>
    <name evidence="10" type="ordered locus">Tery_1722</name>
</gene>
<dbReference type="Gene3D" id="1.25.40.620">
    <property type="match status" value="1"/>
</dbReference>
<dbReference type="GO" id="GO:0005524">
    <property type="term" value="F:ATP binding"/>
    <property type="evidence" value="ECO:0007669"/>
    <property type="project" value="UniProtKB-KW"/>
</dbReference>
<dbReference type="Gene3D" id="3.30.200.20">
    <property type="entry name" value="Phosphorylase Kinase, domain 1"/>
    <property type="match status" value="1"/>
</dbReference>
<dbReference type="Gene3D" id="1.10.10.1770">
    <property type="entry name" value="Gun4-like"/>
    <property type="match status" value="1"/>
</dbReference>
<dbReference type="PANTHER" id="PTHR24363:SF0">
    <property type="entry name" value="SERINE_THREONINE KINASE LIKE DOMAIN CONTAINING 1"/>
    <property type="match status" value="1"/>
</dbReference>
<comment type="catalytic activity">
    <reaction evidence="8">
        <text>L-seryl-[protein] + ATP = O-phospho-L-seryl-[protein] + ADP + H(+)</text>
        <dbReference type="Rhea" id="RHEA:17989"/>
        <dbReference type="Rhea" id="RHEA-COMP:9863"/>
        <dbReference type="Rhea" id="RHEA-COMP:11604"/>
        <dbReference type="ChEBI" id="CHEBI:15378"/>
        <dbReference type="ChEBI" id="CHEBI:29999"/>
        <dbReference type="ChEBI" id="CHEBI:30616"/>
        <dbReference type="ChEBI" id="CHEBI:83421"/>
        <dbReference type="ChEBI" id="CHEBI:456216"/>
        <dbReference type="EC" id="2.7.11.1"/>
    </reaction>
</comment>
<dbReference type="SMART" id="SM00220">
    <property type="entry name" value="S_TKc"/>
    <property type="match status" value="1"/>
</dbReference>
<dbReference type="InterPro" id="IPR011009">
    <property type="entry name" value="Kinase-like_dom_sf"/>
</dbReference>
<dbReference type="PROSITE" id="PS50011">
    <property type="entry name" value="PROTEIN_KINASE_DOM"/>
    <property type="match status" value="1"/>
</dbReference>
<dbReference type="InterPro" id="IPR000719">
    <property type="entry name" value="Prot_kinase_dom"/>
</dbReference>
<dbReference type="RefSeq" id="WP_011611360.1">
    <property type="nucleotide sequence ID" value="NC_008312.1"/>
</dbReference>
<dbReference type="OrthoDB" id="437733at2"/>
<accession>Q114T9</accession>
<reference evidence="10" key="1">
    <citation type="submission" date="2006-06" db="EMBL/GenBank/DDBJ databases">
        <title>Complete sequence of Trichodesmium erythraeum IMS101.</title>
        <authorList>
            <consortium name="US DOE Joint Genome Institute"/>
            <person name="Copeland A."/>
            <person name="Lucas S."/>
            <person name="Lapidus A."/>
            <person name="Barry K."/>
            <person name="Detter J.C."/>
            <person name="Glavina del Rio T."/>
            <person name="Hammon N."/>
            <person name="Israni S."/>
            <person name="Dalin E."/>
            <person name="Tice H."/>
            <person name="Pitluck S."/>
            <person name="Kiss H."/>
            <person name="Munk A.C."/>
            <person name="Brettin T."/>
            <person name="Bruce D."/>
            <person name="Han C."/>
            <person name="Tapia R."/>
            <person name="Gilna P."/>
            <person name="Schmutz J."/>
            <person name="Larimer F."/>
            <person name="Land M."/>
            <person name="Hauser L."/>
            <person name="Kyrpides N."/>
            <person name="Kim E."/>
            <person name="Richardson P."/>
        </authorList>
    </citation>
    <scope>NUCLEOTIDE SEQUENCE [LARGE SCALE GENOMIC DNA]</scope>
    <source>
        <strain evidence="10">IMS101</strain>
    </source>
</reference>
<organism evidence="10">
    <name type="scientific">Trichodesmium erythraeum (strain IMS101)</name>
    <dbReference type="NCBI Taxonomy" id="203124"/>
    <lineage>
        <taxon>Bacteria</taxon>
        <taxon>Bacillati</taxon>
        <taxon>Cyanobacteriota</taxon>
        <taxon>Cyanophyceae</taxon>
        <taxon>Oscillatoriophycideae</taxon>
        <taxon>Oscillatoriales</taxon>
        <taxon>Microcoleaceae</taxon>
        <taxon>Trichodesmium</taxon>
    </lineage>
</organism>
<keyword evidence="5 10" id="KW-0418">Kinase</keyword>
<feature type="domain" description="Protein kinase" evidence="9">
    <location>
        <begin position="33"/>
        <end position="294"/>
    </location>
</feature>
<sequence length="505" mass="58464">MSQCLNPECPSPNSDNSEFFQKCGNKLFLVERYWIKSIIGEGNFCRTFLAVDELKPSKPFCVIKQFLSQAQGSENVEKAAELFAEEGEKLKLLGKHPQIPELYTYFTVDSRQYLVQEFIQGKTLEQELDNYGVFNESQIREFLIDLLSLLEFVHSYDVIHQDIKPENIIRRETDKKLVLVDFRISKIIPKFQRFNVTGTVLNSAEYSPPEQSVGKLKLASDLYSLGLVCLYLLTQMTPFDIYDVIEMEWVWRDFLNKTFISDNLGKVLDGLVELKLRKRYQNVQSVLDDLKPIFSPSQQNLLLTKQSVSINVNSSYVSPFFPQSQMSSSHNKKNQQLPQYSASTDVPLVSVREIKYQKLRYLLATQQWKEADLETTNCMLTVAQREEEGWLRVEDIDNFPSEDLGTIDKLWVKYSNGKFGFSVQKQIYQSLGGTRQYDRKIWEAFSDQVGWRQEGKWLWYSDLDFSINTHYKGHIPSCSSWPEMAVGSLLSLVSWAVSLLSRKDL</sequence>
<evidence type="ECO:0000256" key="6">
    <source>
        <dbReference type="ARBA" id="ARBA00022840"/>
    </source>
</evidence>
<dbReference type="HOGENOM" id="CLU_000288_135_5_3"/>
<comment type="catalytic activity">
    <reaction evidence="7">
        <text>L-threonyl-[protein] + ATP = O-phospho-L-threonyl-[protein] + ADP + H(+)</text>
        <dbReference type="Rhea" id="RHEA:46608"/>
        <dbReference type="Rhea" id="RHEA-COMP:11060"/>
        <dbReference type="Rhea" id="RHEA-COMP:11605"/>
        <dbReference type="ChEBI" id="CHEBI:15378"/>
        <dbReference type="ChEBI" id="CHEBI:30013"/>
        <dbReference type="ChEBI" id="CHEBI:30616"/>
        <dbReference type="ChEBI" id="CHEBI:61977"/>
        <dbReference type="ChEBI" id="CHEBI:456216"/>
        <dbReference type="EC" id="2.7.11.1"/>
    </reaction>
</comment>
<dbReference type="PANTHER" id="PTHR24363">
    <property type="entry name" value="SERINE/THREONINE PROTEIN KINASE"/>
    <property type="match status" value="1"/>
</dbReference>